<keyword evidence="5" id="KW-1133">Transmembrane helix</keyword>
<organism evidence="9 10">
    <name type="scientific">Patella caerulea</name>
    <name type="common">Rayed Mediterranean limpet</name>
    <dbReference type="NCBI Taxonomy" id="87958"/>
    <lineage>
        <taxon>Eukaryota</taxon>
        <taxon>Metazoa</taxon>
        <taxon>Spiralia</taxon>
        <taxon>Lophotrochozoa</taxon>
        <taxon>Mollusca</taxon>
        <taxon>Gastropoda</taxon>
        <taxon>Patellogastropoda</taxon>
        <taxon>Patelloidea</taxon>
        <taxon>Patellidae</taxon>
        <taxon>Patella</taxon>
    </lineage>
</organism>
<evidence type="ECO:0000259" key="7">
    <source>
        <dbReference type="Pfam" id="PF07731"/>
    </source>
</evidence>
<feature type="domain" description="Plastocyanin-like" evidence="6">
    <location>
        <begin position="228"/>
        <end position="382"/>
    </location>
</feature>
<dbReference type="FunFam" id="2.60.40.420:FF:000045">
    <property type="entry name" value="Laccase 2"/>
    <property type="match status" value="1"/>
</dbReference>
<evidence type="ECO:0000259" key="8">
    <source>
        <dbReference type="Pfam" id="PF07732"/>
    </source>
</evidence>
<dbReference type="Pfam" id="PF00394">
    <property type="entry name" value="Cu-oxidase"/>
    <property type="match status" value="1"/>
</dbReference>
<evidence type="ECO:0000256" key="5">
    <source>
        <dbReference type="SAM" id="Phobius"/>
    </source>
</evidence>
<reference evidence="9 10" key="1">
    <citation type="submission" date="2024-01" db="EMBL/GenBank/DDBJ databases">
        <title>The genome of the rayed Mediterranean limpet Patella caerulea (Linnaeus, 1758).</title>
        <authorList>
            <person name="Anh-Thu Weber A."/>
            <person name="Halstead-Nussloch G."/>
        </authorList>
    </citation>
    <scope>NUCLEOTIDE SEQUENCE [LARGE SCALE GENOMIC DNA]</scope>
    <source>
        <strain evidence="9">AATW-2023a</strain>
        <tissue evidence="9">Whole specimen</tissue>
    </source>
</reference>
<evidence type="ECO:0000313" key="10">
    <source>
        <dbReference type="Proteomes" id="UP001347796"/>
    </source>
</evidence>
<keyword evidence="3" id="KW-0560">Oxidoreductase</keyword>
<dbReference type="GO" id="GO:0005886">
    <property type="term" value="C:plasma membrane"/>
    <property type="evidence" value="ECO:0007669"/>
    <property type="project" value="TreeGrafter"/>
</dbReference>
<keyword evidence="2" id="KW-0479">Metal-binding</keyword>
<dbReference type="CDD" id="cd13858">
    <property type="entry name" value="CuRO_1_tcLCC2_insect_like"/>
    <property type="match status" value="1"/>
</dbReference>
<dbReference type="Pfam" id="PF07732">
    <property type="entry name" value="Cu-oxidase_3"/>
    <property type="match status" value="1"/>
</dbReference>
<dbReference type="Proteomes" id="UP001347796">
    <property type="component" value="Unassembled WGS sequence"/>
</dbReference>
<comment type="similarity">
    <text evidence="1">Belongs to the multicopper oxidase family.</text>
</comment>
<accession>A0AAN8G0A0</accession>
<dbReference type="CDD" id="cd13905">
    <property type="entry name" value="CuRO_3_tcLLC2_insect_like"/>
    <property type="match status" value="1"/>
</dbReference>
<dbReference type="InterPro" id="IPR001117">
    <property type="entry name" value="Cu-oxidase_2nd"/>
</dbReference>
<dbReference type="AlphaFoldDB" id="A0AAN8G0A0"/>
<dbReference type="FunFam" id="2.60.40.420:FF:000031">
    <property type="entry name" value="Laccase-2 isoform A"/>
    <property type="match status" value="1"/>
</dbReference>
<feature type="transmembrane region" description="Helical" evidence="5">
    <location>
        <begin position="22"/>
        <end position="39"/>
    </location>
</feature>
<evidence type="ECO:0000256" key="1">
    <source>
        <dbReference type="ARBA" id="ARBA00010609"/>
    </source>
</evidence>
<dbReference type="InterPro" id="IPR045087">
    <property type="entry name" value="Cu-oxidase_fam"/>
</dbReference>
<evidence type="ECO:0000313" key="9">
    <source>
        <dbReference type="EMBL" id="KAK6167862.1"/>
    </source>
</evidence>
<dbReference type="Gene3D" id="2.60.40.420">
    <property type="entry name" value="Cupredoxins - blue copper proteins"/>
    <property type="match status" value="3"/>
</dbReference>
<dbReference type="GO" id="GO:0006826">
    <property type="term" value="P:iron ion transport"/>
    <property type="evidence" value="ECO:0007669"/>
    <property type="project" value="TreeGrafter"/>
</dbReference>
<feature type="domain" description="Plastocyanin-like" evidence="8">
    <location>
        <begin position="97"/>
        <end position="209"/>
    </location>
</feature>
<evidence type="ECO:0000256" key="4">
    <source>
        <dbReference type="ARBA" id="ARBA00023008"/>
    </source>
</evidence>
<dbReference type="GO" id="GO:0005507">
    <property type="term" value="F:copper ion binding"/>
    <property type="evidence" value="ECO:0007669"/>
    <property type="project" value="InterPro"/>
</dbReference>
<dbReference type="PANTHER" id="PTHR11709:SF394">
    <property type="entry name" value="FI03373P-RELATED"/>
    <property type="match status" value="1"/>
</dbReference>
<evidence type="ECO:0000259" key="6">
    <source>
        <dbReference type="Pfam" id="PF00394"/>
    </source>
</evidence>
<proteinExistence type="inferred from homology"/>
<dbReference type="CDD" id="cd13884">
    <property type="entry name" value="CuRO_2_tcLCC_insect_like"/>
    <property type="match status" value="1"/>
</dbReference>
<dbReference type="InterPro" id="IPR008972">
    <property type="entry name" value="Cupredoxin"/>
</dbReference>
<keyword evidence="5" id="KW-0812">Transmembrane</keyword>
<dbReference type="GO" id="GO:0016491">
    <property type="term" value="F:oxidoreductase activity"/>
    <property type="evidence" value="ECO:0007669"/>
    <property type="project" value="UniProtKB-KW"/>
</dbReference>
<dbReference type="PANTHER" id="PTHR11709">
    <property type="entry name" value="MULTI-COPPER OXIDASE"/>
    <property type="match status" value="1"/>
</dbReference>
<keyword evidence="10" id="KW-1185">Reference proteome</keyword>
<name>A0AAN8G0A0_PATCE</name>
<evidence type="ECO:0000256" key="2">
    <source>
        <dbReference type="ARBA" id="ARBA00022723"/>
    </source>
</evidence>
<dbReference type="SUPFAM" id="SSF49503">
    <property type="entry name" value="Cupredoxins"/>
    <property type="match status" value="3"/>
</dbReference>
<feature type="domain" description="Plastocyanin-like" evidence="7">
    <location>
        <begin position="502"/>
        <end position="630"/>
    </location>
</feature>
<gene>
    <name evidence="9" type="ORF">SNE40_021794</name>
</gene>
<dbReference type="InterPro" id="IPR011707">
    <property type="entry name" value="Cu-oxidase-like_N"/>
</dbReference>
<dbReference type="Pfam" id="PF07731">
    <property type="entry name" value="Cu-oxidase_2"/>
    <property type="match status" value="1"/>
</dbReference>
<keyword evidence="4" id="KW-0186">Copper</keyword>
<keyword evidence="5" id="KW-0472">Membrane</keyword>
<dbReference type="InterPro" id="IPR033138">
    <property type="entry name" value="Cu_oxidase_CS"/>
</dbReference>
<dbReference type="PROSITE" id="PS00080">
    <property type="entry name" value="MULTICOPPER_OXIDASE2"/>
    <property type="match status" value="1"/>
</dbReference>
<dbReference type="PROSITE" id="PS00079">
    <property type="entry name" value="MULTICOPPER_OXIDASE1"/>
    <property type="match status" value="1"/>
</dbReference>
<dbReference type="InterPro" id="IPR002355">
    <property type="entry name" value="Cu_oxidase_Cu_BS"/>
</dbReference>
<protein>
    <submittedName>
        <fullName evidence="9">Uncharacterized protein</fullName>
    </submittedName>
</protein>
<sequence>MLSIIGSGETTIRKEVIERGKMKLLVVIMTVVFMFLTVYTEAEYDFPTYEDHPCKRECDDGVEAMICNYHFTLEYYYTLSKACYDCPFNISDCSRRHCIAGDGVSRPVLVANRMLPGPGIHVCLNDTIVVKVTNKLAGAEATTIHWHGVLQKETPYMDGVSMITQCPIPAHTSFTYRFKPQQPGTMFWHAHSGVQRSDGIFGPLIIRQSRQSDPHSHLYDYDLPEHSILVNDWLVELTIQKFAAHHHDDGDNKPRSALINGKGALEPFPDPVTQANHFTPSEVFKVEKGNKYRFRVASNGILNCPLQFSVQDHQLHMIASDGYPFQSIIVDSFNIFSGERYDFVLHADQDINNYLIHVRGLADCGASFKQAKQHAILKYSGADSDLVTRPDYNDGRRAGLKLNPWNREGTPTLLPVSTLYSIAEDDIALKPIPDRQFYMAMDFNVIDNQNFHHPLFYSIFDMVRSKKLLSPQINHISTSFPPSPPLGQWSDLSEDMFCNSETIGANCSVKYCQCVHRLQVALGDVVEIILVDESVVFNANHPMHLHGHAFRVVAMGKLGNSTSVEEVIELDKRGGISRKMHGAVIKDSVTVPAGGYTVLRFHANNVGFWLFHCHVTFHIDIGMGLVIQVGSYQQMPRPPPNFPRCGNWDGDDPATVSDPLVGSVDTNIQVNNSSTANIDSNIPNTSPLSTLDSSRIANTGNEGDDVDDSEYEWLENVEDILSDYESSGISVVYLFKSRFYFLFIGIMVSVLVMNV</sequence>
<dbReference type="InterPro" id="IPR011706">
    <property type="entry name" value="Cu-oxidase_C"/>
</dbReference>
<dbReference type="EMBL" id="JAZGQO010000018">
    <property type="protein sequence ID" value="KAK6167862.1"/>
    <property type="molecule type" value="Genomic_DNA"/>
</dbReference>
<evidence type="ECO:0000256" key="3">
    <source>
        <dbReference type="ARBA" id="ARBA00023002"/>
    </source>
</evidence>
<comment type="caution">
    <text evidence="9">The sequence shown here is derived from an EMBL/GenBank/DDBJ whole genome shotgun (WGS) entry which is preliminary data.</text>
</comment>